<reference evidence="1" key="1">
    <citation type="submission" date="2020-03" db="EMBL/GenBank/DDBJ databases">
        <title>Castanea mollissima Vanexum genome sequencing.</title>
        <authorList>
            <person name="Staton M."/>
        </authorList>
    </citation>
    <scope>NUCLEOTIDE SEQUENCE</scope>
    <source>
        <tissue evidence="1">Leaf</tissue>
    </source>
</reference>
<accession>A0A8J4VYR6</accession>
<gene>
    <name evidence="1" type="ORF">CMV_012589</name>
</gene>
<dbReference type="AlphaFoldDB" id="A0A8J4VYR6"/>
<evidence type="ECO:0000313" key="2">
    <source>
        <dbReference type="Proteomes" id="UP000737018"/>
    </source>
</evidence>
<name>A0A8J4VYR6_9ROSI</name>
<protein>
    <submittedName>
        <fullName evidence="1">Uncharacterized protein</fullName>
    </submittedName>
</protein>
<comment type="caution">
    <text evidence="1">The sequence shown here is derived from an EMBL/GenBank/DDBJ whole genome shotgun (WGS) entry which is preliminary data.</text>
</comment>
<sequence length="67" mass="7315">MAEDVVAPALGAAMEVVVEIFLQVFWFGTFALTAGQKIYVDHLGSLVSSRTFTCPEIIILVLKTPMK</sequence>
<keyword evidence="2" id="KW-1185">Reference proteome</keyword>
<evidence type="ECO:0000313" key="1">
    <source>
        <dbReference type="EMBL" id="KAF3962966.1"/>
    </source>
</evidence>
<organism evidence="1 2">
    <name type="scientific">Castanea mollissima</name>
    <name type="common">Chinese chestnut</name>
    <dbReference type="NCBI Taxonomy" id="60419"/>
    <lineage>
        <taxon>Eukaryota</taxon>
        <taxon>Viridiplantae</taxon>
        <taxon>Streptophyta</taxon>
        <taxon>Embryophyta</taxon>
        <taxon>Tracheophyta</taxon>
        <taxon>Spermatophyta</taxon>
        <taxon>Magnoliopsida</taxon>
        <taxon>eudicotyledons</taxon>
        <taxon>Gunneridae</taxon>
        <taxon>Pentapetalae</taxon>
        <taxon>rosids</taxon>
        <taxon>fabids</taxon>
        <taxon>Fagales</taxon>
        <taxon>Fagaceae</taxon>
        <taxon>Castanea</taxon>
    </lineage>
</organism>
<proteinExistence type="predicted"/>
<dbReference type="EMBL" id="JRKL02001626">
    <property type="protein sequence ID" value="KAF3962966.1"/>
    <property type="molecule type" value="Genomic_DNA"/>
</dbReference>
<dbReference type="Proteomes" id="UP000737018">
    <property type="component" value="Unassembled WGS sequence"/>
</dbReference>